<sequence>MEADQLPHNGRGGINRSGRNRNAEQRINQAPRLLPPGSQTTPCCSTSIASQGSTINEGARRKTLRIDDIVKRVYVYFHTLLLSVRRQKKIAEQQTSGQANNNDGRWGATSKKRKDGSRVSAQDPWGCLAPIGLGDPTRPLAYIGYWAVPHPTVYFTMLAITIEDYLVFLKKTYPSAVSADFTGTLPSEHRPHERYNAEEYLLPTMMSILQSMTARPMHSPLIPSSCLFSPPSTPSAIHSPRTNSDGTTSPNFAFARNFSDYDPNHQRNEQSKSEMRKNGKKRLKIRERHWPCVLRDYRQVVHFRFSADFRKFSLVNARRLRILIRRFEFCRARFMPVPFLYRANMTYCLPIVPISPKMRWPYYLEAFPISQTDHISPQNKPFEDVRNIKCAQPTSNGVQHNGQNGTVNQNQNQHQQNSPQISHLAAGPFFPTQHCFNRPPIISFGSFEISKMDVLSEEIWHYHKSVEQTEATLIRKLQLRDLLYYAISTIFPVCGLYVVGSSLNGFGTNSSDMDLCLMITNKDLDQKTDAIVVLNMVLATLTGVEFVASQQLIAAKVPILRIKFTAPFEDITVDLNANNTVTIKNTRLLCYYSSYDWRVRPLVTVVKEWARRKGINDANRSSFTSYSLVLMVIHYLQCGCRPPVLPSLQRCYPEWFKPQCDVRTLNVTKTLPAPDKYVFRFENHMSLGELLVGFLDYYANRFDYNKDAISVRWGKRLDRVAVVAKKSPYSVSRSPNDTPISLNGNDISQQWIAQWRCICIEEPFTRQNTAHSVYDEMIFEEIKRAFREAHTELEATRDLKTFLENATPISTTYSPYIMS</sequence>
<feature type="domain" description="PAP-associated" evidence="16">
    <location>
        <begin position="686"/>
        <end position="768"/>
    </location>
</feature>
<keyword evidence="15" id="KW-0472">Membrane</keyword>
<evidence type="ECO:0000256" key="5">
    <source>
        <dbReference type="ARBA" id="ARBA00022490"/>
    </source>
</evidence>
<evidence type="ECO:0000259" key="17">
    <source>
        <dbReference type="Pfam" id="PF22600"/>
    </source>
</evidence>
<feature type="compositionally biased region" description="Basic and acidic residues" evidence="14">
    <location>
        <begin position="262"/>
        <end position="277"/>
    </location>
</feature>
<evidence type="ECO:0000256" key="6">
    <source>
        <dbReference type="ARBA" id="ARBA00022664"/>
    </source>
</evidence>
<evidence type="ECO:0000313" key="18">
    <source>
        <dbReference type="EMBL" id="PAV67752.1"/>
    </source>
</evidence>
<evidence type="ECO:0000256" key="13">
    <source>
        <dbReference type="ARBA" id="ARBA00038491"/>
    </source>
</evidence>
<feature type="region of interest" description="Disordered" evidence="14">
    <location>
        <begin position="256"/>
        <end position="280"/>
    </location>
</feature>
<dbReference type="STRING" id="2018661.A0A2A2K1J5"/>
<evidence type="ECO:0000256" key="1">
    <source>
        <dbReference type="ARBA" id="ARBA00001936"/>
    </source>
</evidence>
<keyword evidence="7" id="KW-0808">Transferase</keyword>
<dbReference type="EMBL" id="LIAE01009884">
    <property type="protein sequence ID" value="PAV67752.1"/>
    <property type="molecule type" value="Genomic_DNA"/>
</dbReference>
<evidence type="ECO:0000256" key="11">
    <source>
        <dbReference type="ARBA" id="ARBA00022842"/>
    </source>
</evidence>
<feature type="compositionally biased region" description="Polar residues" evidence="14">
    <location>
        <begin position="37"/>
        <end position="49"/>
    </location>
</feature>
<evidence type="ECO:0000256" key="3">
    <source>
        <dbReference type="ARBA" id="ARBA00004496"/>
    </source>
</evidence>
<dbReference type="FunFam" id="3.30.460.10:FF:000061">
    <property type="entry name" value="Poly(A) RNA polymerase gld-2"/>
    <property type="match status" value="1"/>
</dbReference>
<comment type="subcellular location">
    <subcellularLocation>
        <location evidence="3">Cytoplasm</location>
    </subcellularLocation>
</comment>
<evidence type="ECO:0000256" key="15">
    <source>
        <dbReference type="SAM" id="Phobius"/>
    </source>
</evidence>
<dbReference type="GO" id="GO:0006397">
    <property type="term" value="P:mRNA processing"/>
    <property type="evidence" value="ECO:0007669"/>
    <property type="project" value="UniProtKB-KW"/>
</dbReference>
<comment type="caution">
    <text evidence="18">The sequence shown here is derived from an EMBL/GenBank/DDBJ whole genome shotgun (WGS) entry which is preliminary data.</text>
</comment>
<keyword evidence="11" id="KW-0460">Magnesium</keyword>
<dbReference type="Gene3D" id="1.10.1410.10">
    <property type="match status" value="1"/>
</dbReference>
<feature type="compositionally biased region" description="Polar residues" evidence="14">
    <location>
        <begin position="92"/>
        <end position="103"/>
    </location>
</feature>
<accession>A0A2A2K1J5</accession>
<evidence type="ECO:0000256" key="14">
    <source>
        <dbReference type="SAM" id="MobiDB-lite"/>
    </source>
</evidence>
<protein>
    <recommendedName>
        <fullName evidence="4">polynucleotide adenylyltransferase</fullName>
        <ecNumber evidence="4">2.7.7.19</ecNumber>
    </recommendedName>
</protein>
<evidence type="ECO:0000256" key="9">
    <source>
        <dbReference type="ARBA" id="ARBA00022741"/>
    </source>
</evidence>
<evidence type="ECO:0000259" key="16">
    <source>
        <dbReference type="Pfam" id="PF03828"/>
    </source>
</evidence>
<keyword evidence="8" id="KW-0479">Metal-binding</keyword>
<evidence type="ECO:0000256" key="10">
    <source>
        <dbReference type="ARBA" id="ARBA00022840"/>
    </source>
</evidence>
<keyword evidence="10" id="KW-0067">ATP-binding</keyword>
<keyword evidence="15" id="KW-0812">Transmembrane</keyword>
<evidence type="ECO:0000256" key="12">
    <source>
        <dbReference type="ARBA" id="ARBA00023211"/>
    </source>
</evidence>
<dbReference type="Pfam" id="PF22600">
    <property type="entry name" value="MTPAP-like_central"/>
    <property type="match status" value="1"/>
</dbReference>
<dbReference type="SUPFAM" id="SSF81631">
    <property type="entry name" value="PAP/OAS1 substrate-binding domain"/>
    <property type="match status" value="1"/>
</dbReference>
<feature type="compositionally biased region" description="Low complexity" evidence="14">
    <location>
        <begin position="396"/>
        <end position="414"/>
    </location>
</feature>
<dbReference type="EC" id="2.7.7.19" evidence="4"/>
<evidence type="ECO:0000256" key="4">
    <source>
        <dbReference type="ARBA" id="ARBA00012388"/>
    </source>
</evidence>
<dbReference type="PANTHER" id="PTHR12271:SF40">
    <property type="entry name" value="POLY(A) RNA POLYMERASE GLD2"/>
    <property type="match status" value="1"/>
</dbReference>
<evidence type="ECO:0000256" key="2">
    <source>
        <dbReference type="ARBA" id="ARBA00001946"/>
    </source>
</evidence>
<organism evidence="18 19">
    <name type="scientific">Diploscapter pachys</name>
    <dbReference type="NCBI Taxonomy" id="2018661"/>
    <lineage>
        <taxon>Eukaryota</taxon>
        <taxon>Metazoa</taxon>
        <taxon>Ecdysozoa</taxon>
        <taxon>Nematoda</taxon>
        <taxon>Chromadorea</taxon>
        <taxon>Rhabditida</taxon>
        <taxon>Rhabditina</taxon>
        <taxon>Rhabditomorpha</taxon>
        <taxon>Rhabditoidea</taxon>
        <taxon>Rhabditidae</taxon>
        <taxon>Diploscapter</taxon>
    </lineage>
</organism>
<keyword evidence="9" id="KW-0547">Nucleotide-binding</keyword>
<comment type="cofactor">
    <cofactor evidence="2">
        <name>Mg(2+)</name>
        <dbReference type="ChEBI" id="CHEBI:18420"/>
    </cofactor>
</comment>
<dbReference type="GO" id="GO:0031123">
    <property type="term" value="P:RNA 3'-end processing"/>
    <property type="evidence" value="ECO:0007669"/>
    <property type="project" value="TreeGrafter"/>
</dbReference>
<keyword evidence="6" id="KW-0507">mRNA processing</keyword>
<reference evidence="18 19" key="1">
    <citation type="journal article" date="2017" name="Curr. Biol.">
        <title>Genome architecture and evolution of a unichromosomal asexual nematode.</title>
        <authorList>
            <person name="Fradin H."/>
            <person name="Zegar C."/>
            <person name="Gutwein M."/>
            <person name="Lucas J."/>
            <person name="Kovtun M."/>
            <person name="Corcoran D."/>
            <person name="Baugh L.R."/>
            <person name="Kiontke K."/>
            <person name="Gunsalus K."/>
            <person name="Fitch D.H."/>
            <person name="Piano F."/>
        </authorList>
    </citation>
    <scope>NUCLEOTIDE SEQUENCE [LARGE SCALE GENOMIC DNA]</scope>
    <source>
        <strain evidence="18">PF1309</strain>
    </source>
</reference>
<feature type="region of interest" description="Disordered" evidence="14">
    <location>
        <begin position="1"/>
        <end position="49"/>
    </location>
</feature>
<keyword evidence="5" id="KW-0963">Cytoplasm</keyword>
<evidence type="ECO:0000256" key="7">
    <source>
        <dbReference type="ARBA" id="ARBA00022679"/>
    </source>
</evidence>
<dbReference type="InterPro" id="IPR002058">
    <property type="entry name" value="PAP_assoc"/>
</dbReference>
<dbReference type="Pfam" id="PF03828">
    <property type="entry name" value="PAP_assoc"/>
    <property type="match status" value="1"/>
</dbReference>
<keyword evidence="15" id="KW-1133">Transmembrane helix</keyword>
<dbReference type="AlphaFoldDB" id="A0A2A2K1J5"/>
<dbReference type="InterPro" id="IPR054708">
    <property type="entry name" value="MTPAP-like_central"/>
</dbReference>
<dbReference type="GO" id="GO:0005737">
    <property type="term" value="C:cytoplasm"/>
    <property type="evidence" value="ECO:0007669"/>
    <property type="project" value="UniProtKB-SubCell"/>
</dbReference>
<dbReference type="GO" id="GO:1990817">
    <property type="term" value="F:poly(A) RNA polymerase activity"/>
    <property type="evidence" value="ECO:0007669"/>
    <property type="project" value="UniProtKB-EC"/>
</dbReference>
<feature type="region of interest" description="Disordered" evidence="14">
    <location>
        <begin position="92"/>
        <end position="121"/>
    </location>
</feature>
<keyword evidence="12" id="KW-0464">Manganese</keyword>
<dbReference type="InterPro" id="IPR043519">
    <property type="entry name" value="NT_sf"/>
</dbReference>
<dbReference type="PANTHER" id="PTHR12271">
    <property type="entry name" value="POLY A POLYMERASE CID PAP -RELATED"/>
    <property type="match status" value="1"/>
</dbReference>
<feature type="region of interest" description="Disordered" evidence="14">
    <location>
        <begin position="395"/>
        <end position="414"/>
    </location>
</feature>
<comment type="similarity">
    <text evidence="13">Belongs to the DNA polymerase type-B-like family. GLD2 subfamily.</text>
</comment>
<dbReference type="Proteomes" id="UP000218231">
    <property type="component" value="Unassembled WGS sequence"/>
</dbReference>
<dbReference type="Gene3D" id="3.30.460.10">
    <property type="entry name" value="Beta Polymerase, domain 2"/>
    <property type="match status" value="1"/>
</dbReference>
<evidence type="ECO:0000256" key="8">
    <source>
        <dbReference type="ARBA" id="ARBA00022723"/>
    </source>
</evidence>
<dbReference type="CDD" id="cd05402">
    <property type="entry name" value="NT_PAP_TUTase"/>
    <property type="match status" value="1"/>
</dbReference>
<comment type="cofactor">
    <cofactor evidence="1">
        <name>Mn(2+)</name>
        <dbReference type="ChEBI" id="CHEBI:29035"/>
    </cofactor>
</comment>
<gene>
    <name evidence="18" type="ORF">WR25_04249</name>
</gene>
<proteinExistence type="inferred from homology"/>
<dbReference type="GO" id="GO:0046872">
    <property type="term" value="F:metal ion binding"/>
    <property type="evidence" value="ECO:0007669"/>
    <property type="project" value="UniProtKB-KW"/>
</dbReference>
<feature type="domain" description="Poly(A) RNA polymerase mitochondrial-like central palm" evidence="17">
    <location>
        <begin position="455"/>
        <end position="593"/>
    </location>
</feature>
<dbReference type="OrthoDB" id="2274644at2759"/>
<name>A0A2A2K1J5_9BILA</name>
<dbReference type="GO" id="GO:0005524">
    <property type="term" value="F:ATP binding"/>
    <property type="evidence" value="ECO:0007669"/>
    <property type="project" value="UniProtKB-KW"/>
</dbReference>
<dbReference type="SUPFAM" id="SSF81301">
    <property type="entry name" value="Nucleotidyltransferase"/>
    <property type="match status" value="1"/>
</dbReference>
<feature type="transmembrane region" description="Helical" evidence="15">
    <location>
        <begin position="482"/>
        <end position="500"/>
    </location>
</feature>
<evidence type="ECO:0000313" key="19">
    <source>
        <dbReference type="Proteomes" id="UP000218231"/>
    </source>
</evidence>
<keyword evidence="19" id="KW-1185">Reference proteome</keyword>